<reference evidence="1 2" key="1">
    <citation type="submission" date="2018-06" db="EMBL/GenBank/DDBJ databases">
        <title>Genomic Encyclopedia of Type Strains, Phase IV (KMG-IV): sequencing the most valuable type-strain genomes for metagenomic binning, comparative biology and taxonomic classification.</title>
        <authorList>
            <person name="Goeker M."/>
        </authorList>
    </citation>
    <scope>NUCLEOTIDE SEQUENCE [LARGE SCALE GENOMIC DNA]</scope>
    <source>
        <strain evidence="1 2">DSM 18048</strain>
    </source>
</reference>
<dbReference type="RefSeq" id="WP_110885853.1">
    <property type="nucleotide sequence ID" value="NZ_QJSX01000003.1"/>
</dbReference>
<name>A0A318SDB2_9DEIO</name>
<dbReference type="EMBL" id="QJSX01000003">
    <property type="protein sequence ID" value="PYE55384.1"/>
    <property type="molecule type" value="Genomic_DNA"/>
</dbReference>
<gene>
    <name evidence="1" type="ORF">DES52_103217</name>
</gene>
<proteinExistence type="predicted"/>
<evidence type="ECO:0000313" key="2">
    <source>
        <dbReference type="Proteomes" id="UP000248326"/>
    </source>
</evidence>
<comment type="caution">
    <text evidence="1">The sequence shown here is derived from an EMBL/GenBank/DDBJ whole genome shotgun (WGS) entry which is preliminary data.</text>
</comment>
<dbReference type="AlphaFoldDB" id="A0A318SDB2"/>
<organism evidence="1 2">
    <name type="scientific">Deinococcus yavapaiensis KR-236</name>
    <dbReference type="NCBI Taxonomy" id="694435"/>
    <lineage>
        <taxon>Bacteria</taxon>
        <taxon>Thermotogati</taxon>
        <taxon>Deinococcota</taxon>
        <taxon>Deinococci</taxon>
        <taxon>Deinococcales</taxon>
        <taxon>Deinococcaceae</taxon>
        <taxon>Deinococcus</taxon>
    </lineage>
</organism>
<evidence type="ECO:0000313" key="1">
    <source>
        <dbReference type="EMBL" id="PYE55384.1"/>
    </source>
</evidence>
<sequence length="63" mass="7548">MEREQSDTPSVSEGGRVYVLRVWREEERDAHHMTVREGTNGQRRVFDSVDDCIDHLYSEFMRF</sequence>
<dbReference type="Proteomes" id="UP000248326">
    <property type="component" value="Unassembled WGS sequence"/>
</dbReference>
<keyword evidence="2" id="KW-1185">Reference proteome</keyword>
<dbReference type="OrthoDB" id="72207at2"/>
<protein>
    <submittedName>
        <fullName evidence="1">Uncharacterized protein</fullName>
    </submittedName>
</protein>
<accession>A0A318SDB2</accession>